<dbReference type="Proteomes" id="UP000248882">
    <property type="component" value="Unassembled WGS sequence"/>
</dbReference>
<gene>
    <name evidence="3" type="ORF">LV85_04159</name>
</gene>
<keyword evidence="1" id="KW-0812">Transmembrane</keyword>
<feature type="transmembrane region" description="Helical" evidence="1">
    <location>
        <begin position="152"/>
        <end position="172"/>
    </location>
</feature>
<organism evidence="3 4">
    <name type="scientific">Algoriphagus chordae</name>
    <dbReference type="NCBI Taxonomy" id="237019"/>
    <lineage>
        <taxon>Bacteria</taxon>
        <taxon>Pseudomonadati</taxon>
        <taxon>Bacteroidota</taxon>
        <taxon>Cytophagia</taxon>
        <taxon>Cytophagales</taxon>
        <taxon>Cyclobacteriaceae</taxon>
        <taxon>Algoriphagus</taxon>
    </lineage>
</organism>
<evidence type="ECO:0000313" key="4">
    <source>
        <dbReference type="Proteomes" id="UP000248882"/>
    </source>
</evidence>
<proteinExistence type="predicted"/>
<feature type="transmembrane region" description="Helical" evidence="1">
    <location>
        <begin position="184"/>
        <end position="203"/>
    </location>
</feature>
<keyword evidence="2" id="KW-0732">Signal</keyword>
<feature type="signal peptide" evidence="2">
    <location>
        <begin position="1"/>
        <end position="26"/>
    </location>
</feature>
<reference evidence="3 4" key="1">
    <citation type="submission" date="2018-06" db="EMBL/GenBank/DDBJ databases">
        <title>Genomic Encyclopedia of Archaeal and Bacterial Type Strains, Phase II (KMG-II): from individual species to whole genera.</title>
        <authorList>
            <person name="Goeker M."/>
        </authorList>
    </citation>
    <scope>NUCLEOTIDE SEQUENCE [LARGE SCALE GENOMIC DNA]</scope>
    <source>
        <strain evidence="3 4">DSM 19830</strain>
    </source>
</reference>
<sequence length="263" mass="30097">MNRLTKTSLLILFVSLFTSCDFINNAFTYKDTTEGFVEALIDEDYEKGINLMATEHDGFKNTNLDTLRVGLANLREIIVNNFGTELDYRFMTANKTWSTVEGESTAPNTTKAQIEFSNDKEFGVFEIIFDDNSNKIIYIQTLDIKEPIPNMMIFWLFGILAICVPIFNILIIRKIRKSDLKKKWSKYIAVIFLNVPAITYSAVNGLSFSLLSFQILLGISFSYMGYLSSAWTFGIPLGGIYWLWKLNKPRVDTELLENETVTE</sequence>
<dbReference type="OrthoDB" id="980033at2"/>
<dbReference type="RefSeq" id="WP_111323030.1">
    <property type="nucleotide sequence ID" value="NZ_QKZT01000028.1"/>
</dbReference>
<protein>
    <submittedName>
        <fullName evidence="3">Uncharacterized protein</fullName>
    </submittedName>
</protein>
<dbReference type="EMBL" id="QKZT01000028">
    <property type="protein sequence ID" value="PZX46935.1"/>
    <property type="molecule type" value="Genomic_DNA"/>
</dbReference>
<feature type="transmembrane region" description="Helical" evidence="1">
    <location>
        <begin position="223"/>
        <end position="244"/>
    </location>
</feature>
<evidence type="ECO:0000313" key="3">
    <source>
        <dbReference type="EMBL" id="PZX46935.1"/>
    </source>
</evidence>
<dbReference type="PROSITE" id="PS51257">
    <property type="entry name" value="PROKAR_LIPOPROTEIN"/>
    <property type="match status" value="1"/>
</dbReference>
<evidence type="ECO:0000256" key="2">
    <source>
        <dbReference type="SAM" id="SignalP"/>
    </source>
</evidence>
<keyword evidence="1" id="KW-0472">Membrane</keyword>
<comment type="caution">
    <text evidence="3">The sequence shown here is derived from an EMBL/GenBank/DDBJ whole genome shotgun (WGS) entry which is preliminary data.</text>
</comment>
<keyword evidence="4" id="KW-1185">Reference proteome</keyword>
<feature type="chain" id="PRO_5016050082" evidence="2">
    <location>
        <begin position="27"/>
        <end position="263"/>
    </location>
</feature>
<evidence type="ECO:0000256" key="1">
    <source>
        <dbReference type="SAM" id="Phobius"/>
    </source>
</evidence>
<name>A0A2W7R8K5_9BACT</name>
<accession>A0A2W7R8K5</accession>
<dbReference type="AlphaFoldDB" id="A0A2W7R8K5"/>
<keyword evidence="1" id="KW-1133">Transmembrane helix</keyword>